<dbReference type="AlphaFoldDB" id="A0A9P9FVN3"/>
<gene>
    <name evidence="8" type="ORF">EDB81DRAFT_676130</name>
</gene>
<dbReference type="Pfam" id="PF00999">
    <property type="entry name" value="Na_H_Exchanger"/>
    <property type="match status" value="1"/>
</dbReference>
<evidence type="ECO:0000256" key="6">
    <source>
        <dbReference type="SAM" id="Phobius"/>
    </source>
</evidence>
<name>A0A9P9FVN3_9HYPO</name>
<dbReference type="GO" id="GO:0015385">
    <property type="term" value="F:sodium:proton antiporter activity"/>
    <property type="evidence" value="ECO:0007669"/>
    <property type="project" value="InterPro"/>
</dbReference>
<feature type="transmembrane region" description="Helical" evidence="6">
    <location>
        <begin position="447"/>
        <end position="468"/>
    </location>
</feature>
<dbReference type="GO" id="GO:0005886">
    <property type="term" value="C:plasma membrane"/>
    <property type="evidence" value="ECO:0007669"/>
    <property type="project" value="InterPro"/>
</dbReference>
<dbReference type="PANTHER" id="PTHR31382">
    <property type="entry name" value="NA(+)/H(+) ANTIPORTER"/>
    <property type="match status" value="1"/>
</dbReference>
<evidence type="ECO:0000313" key="9">
    <source>
        <dbReference type="Proteomes" id="UP000738349"/>
    </source>
</evidence>
<comment type="caution">
    <text evidence="8">The sequence shown here is derived from an EMBL/GenBank/DDBJ whole genome shotgun (WGS) entry which is preliminary data.</text>
</comment>
<feature type="transmembrane region" description="Helical" evidence="6">
    <location>
        <begin position="245"/>
        <end position="264"/>
    </location>
</feature>
<evidence type="ECO:0000256" key="1">
    <source>
        <dbReference type="ARBA" id="ARBA00004141"/>
    </source>
</evidence>
<feature type="region of interest" description="Disordered" evidence="5">
    <location>
        <begin position="533"/>
        <end position="596"/>
    </location>
</feature>
<feature type="transmembrane region" description="Helical" evidence="6">
    <location>
        <begin position="366"/>
        <end position="389"/>
    </location>
</feature>
<sequence length="596" mass="66562">MPNLNVSELNVVTAVAGGFMVFFGIISVKIKHAWYLGEALPAMLIGICMGPIAANFINAEGWGMKEEGQQREITLGVTRVVICLQLVIAGYQLPAKYVWHRRFEVFMCLIPIMTLMWLLTTGCFLATIPKITFLSGLAIAAAVTCTDPVLSQAVAKGPFADKYVARPLREIISAEACLNDGFGFPFLMLAVYLMRHSQPIPFGYETTIDSHQSDTDHQLMIRSANVGRQGGGAGEALKNWFLECWLYYVIMSAVYGAFIGYTASKAMKFSLRKRWIDNESYVLFPTALGLFILGTAGAMGTNDLLACAASGCALNWDGEFLAETEERHDEVNTCIDVILNFGGFMYIGTIIPWSEFHDPDGTGVTIWRLFLLGIMVLLLRRIPAILLLYRAMPKVITSWKEALFMGYFGPIGIGAVFYVEHTRHLMPEAGDGDDEEDNLIKALPATIYFLVVFSIVVHGLSIPLLNIIHQNRGVKPIQDDAVSIRRRSVHMAMPPNAVVEDDENVIAYNRFWRPTSVYSGRPRSAVSEGLPFHENEMGESSSSANRTLNPSNDSNDSEDEFEKEKEKEKIPKRRHSEDDLEAARKRLERRVLRYDE</sequence>
<feature type="domain" description="Cation/H+ exchanger transmembrane" evidence="7">
    <location>
        <begin position="22"/>
        <end position="464"/>
    </location>
</feature>
<evidence type="ECO:0000256" key="3">
    <source>
        <dbReference type="ARBA" id="ARBA00022989"/>
    </source>
</evidence>
<feature type="compositionally biased region" description="Polar residues" evidence="5">
    <location>
        <begin position="538"/>
        <end position="548"/>
    </location>
</feature>
<proteinExistence type="predicted"/>
<feature type="transmembrane region" description="Helical" evidence="6">
    <location>
        <begin position="401"/>
        <end position="419"/>
    </location>
</feature>
<dbReference type="OrthoDB" id="5327978at2759"/>
<feature type="transmembrane region" description="Helical" evidence="6">
    <location>
        <begin position="105"/>
        <end position="127"/>
    </location>
</feature>
<dbReference type="GO" id="GO:0036376">
    <property type="term" value="P:sodium ion export across plasma membrane"/>
    <property type="evidence" value="ECO:0007669"/>
    <property type="project" value="InterPro"/>
</dbReference>
<feature type="transmembrane region" description="Helical" evidence="6">
    <location>
        <begin position="33"/>
        <end position="53"/>
    </location>
</feature>
<protein>
    <submittedName>
        <fullName evidence="8">Sodium/hydrogen exchanger family-domain-containing protein</fullName>
    </submittedName>
</protein>
<dbReference type="Proteomes" id="UP000738349">
    <property type="component" value="Unassembled WGS sequence"/>
</dbReference>
<feature type="compositionally biased region" description="Basic and acidic residues" evidence="5">
    <location>
        <begin position="562"/>
        <end position="596"/>
    </location>
</feature>
<evidence type="ECO:0000313" key="8">
    <source>
        <dbReference type="EMBL" id="KAH7177079.1"/>
    </source>
</evidence>
<keyword evidence="2 6" id="KW-0812">Transmembrane</keyword>
<dbReference type="EMBL" id="JAGMUV010000001">
    <property type="protein sequence ID" value="KAH7177079.1"/>
    <property type="molecule type" value="Genomic_DNA"/>
</dbReference>
<organism evidence="8 9">
    <name type="scientific">Dactylonectria macrodidyma</name>
    <dbReference type="NCBI Taxonomy" id="307937"/>
    <lineage>
        <taxon>Eukaryota</taxon>
        <taxon>Fungi</taxon>
        <taxon>Dikarya</taxon>
        <taxon>Ascomycota</taxon>
        <taxon>Pezizomycotina</taxon>
        <taxon>Sordariomycetes</taxon>
        <taxon>Hypocreomycetidae</taxon>
        <taxon>Hypocreales</taxon>
        <taxon>Nectriaceae</taxon>
        <taxon>Dactylonectria</taxon>
    </lineage>
</organism>
<evidence type="ECO:0000256" key="4">
    <source>
        <dbReference type="ARBA" id="ARBA00023136"/>
    </source>
</evidence>
<keyword evidence="4 6" id="KW-0472">Membrane</keyword>
<dbReference type="GO" id="GO:0120029">
    <property type="term" value="P:proton export across plasma membrane"/>
    <property type="evidence" value="ECO:0007669"/>
    <property type="project" value="InterPro"/>
</dbReference>
<keyword evidence="9" id="KW-1185">Reference proteome</keyword>
<dbReference type="GO" id="GO:0042391">
    <property type="term" value="P:regulation of membrane potential"/>
    <property type="evidence" value="ECO:0007669"/>
    <property type="project" value="InterPro"/>
</dbReference>
<reference evidence="8" key="1">
    <citation type="journal article" date="2021" name="Nat. Commun.">
        <title>Genetic determinants of endophytism in the Arabidopsis root mycobiome.</title>
        <authorList>
            <person name="Mesny F."/>
            <person name="Miyauchi S."/>
            <person name="Thiergart T."/>
            <person name="Pickel B."/>
            <person name="Atanasova L."/>
            <person name="Karlsson M."/>
            <person name="Huettel B."/>
            <person name="Barry K.W."/>
            <person name="Haridas S."/>
            <person name="Chen C."/>
            <person name="Bauer D."/>
            <person name="Andreopoulos W."/>
            <person name="Pangilinan J."/>
            <person name="LaButti K."/>
            <person name="Riley R."/>
            <person name="Lipzen A."/>
            <person name="Clum A."/>
            <person name="Drula E."/>
            <person name="Henrissat B."/>
            <person name="Kohler A."/>
            <person name="Grigoriev I.V."/>
            <person name="Martin F.M."/>
            <person name="Hacquard S."/>
        </authorList>
    </citation>
    <scope>NUCLEOTIDE SEQUENCE</scope>
    <source>
        <strain evidence="8">MPI-CAGE-AT-0147</strain>
    </source>
</reference>
<dbReference type="InterPro" id="IPR006153">
    <property type="entry name" value="Cation/H_exchanger_TM"/>
</dbReference>
<evidence type="ECO:0000256" key="2">
    <source>
        <dbReference type="ARBA" id="ARBA00022692"/>
    </source>
</evidence>
<dbReference type="PANTHER" id="PTHR31382:SF3">
    <property type="entry name" value="SODIUM ION_PROTON EXCHANGER (EUROFUNG)"/>
    <property type="match status" value="1"/>
</dbReference>
<accession>A0A9P9FVN3</accession>
<feature type="transmembrane region" description="Helical" evidence="6">
    <location>
        <begin position="6"/>
        <end position="26"/>
    </location>
</feature>
<keyword evidence="3 6" id="KW-1133">Transmembrane helix</keyword>
<evidence type="ECO:0000259" key="7">
    <source>
        <dbReference type="Pfam" id="PF00999"/>
    </source>
</evidence>
<comment type="subcellular location">
    <subcellularLocation>
        <location evidence="1">Membrane</location>
        <topology evidence="1">Multi-pass membrane protein</topology>
    </subcellularLocation>
</comment>
<feature type="transmembrane region" description="Helical" evidence="6">
    <location>
        <begin position="73"/>
        <end position="93"/>
    </location>
</feature>
<evidence type="ECO:0000256" key="5">
    <source>
        <dbReference type="SAM" id="MobiDB-lite"/>
    </source>
</evidence>
<dbReference type="InterPro" id="IPR004712">
    <property type="entry name" value="Na+/H+_antiporter_fungi"/>
</dbReference>